<organism evidence="1 2">
    <name type="scientific">Aristolochia fimbriata</name>
    <name type="common">White veined hardy Dutchman's pipe vine</name>
    <dbReference type="NCBI Taxonomy" id="158543"/>
    <lineage>
        <taxon>Eukaryota</taxon>
        <taxon>Viridiplantae</taxon>
        <taxon>Streptophyta</taxon>
        <taxon>Embryophyta</taxon>
        <taxon>Tracheophyta</taxon>
        <taxon>Spermatophyta</taxon>
        <taxon>Magnoliopsida</taxon>
        <taxon>Magnoliidae</taxon>
        <taxon>Piperales</taxon>
        <taxon>Aristolochiaceae</taxon>
        <taxon>Aristolochia</taxon>
    </lineage>
</organism>
<evidence type="ECO:0000313" key="1">
    <source>
        <dbReference type="EMBL" id="KAG9458595.1"/>
    </source>
</evidence>
<dbReference type="AlphaFoldDB" id="A0AAV7FBM8"/>
<accession>A0AAV7FBM8</accession>
<dbReference type="EMBL" id="JAINDJ010000002">
    <property type="protein sequence ID" value="KAG9458595.1"/>
    <property type="molecule type" value="Genomic_DNA"/>
</dbReference>
<proteinExistence type="predicted"/>
<protein>
    <submittedName>
        <fullName evidence="1">Uncharacterized protein</fullName>
    </submittedName>
</protein>
<gene>
    <name evidence="1" type="ORF">H6P81_003103</name>
</gene>
<sequence length="73" mass="8646">MRDCAEQDIARLRQIPYADARDQKLRQRIHESVQSLISTRPVAVIDRSLIPEEWNSLSKQYFLCFFLPFSNCM</sequence>
<name>A0AAV7FBM8_ARIFI</name>
<dbReference type="Proteomes" id="UP000825729">
    <property type="component" value="Unassembled WGS sequence"/>
</dbReference>
<reference evidence="1 2" key="1">
    <citation type="submission" date="2021-07" db="EMBL/GenBank/DDBJ databases">
        <title>The Aristolochia fimbriata genome: insights into angiosperm evolution, floral development and chemical biosynthesis.</title>
        <authorList>
            <person name="Jiao Y."/>
        </authorList>
    </citation>
    <scope>NUCLEOTIDE SEQUENCE [LARGE SCALE GENOMIC DNA]</scope>
    <source>
        <strain evidence="1">IBCAS-2021</strain>
        <tissue evidence="1">Leaf</tissue>
    </source>
</reference>
<evidence type="ECO:0000313" key="2">
    <source>
        <dbReference type="Proteomes" id="UP000825729"/>
    </source>
</evidence>
<keyword evidence="2" id="KW-1185">Reference proteome</keyword>
<comment type="caution">
    <text evidence="1">The sequence shown here is derived from an EMBL/GenBank/DDBJ whole genome shotgun (WGS) entry which is preliminary data.</text>
</comment>